<sequence>MQCVSVYATDAEMMNPTRFPAWPCALALVMASLAMSAGGCVLATGAAAGLSGHTGRQNADDNADDNSGPIRPAASESDEHTEAPTGQAAPRRDTSL</sequence>
<keyword evidence="4" id="KW-1185">Reference proteome</keyword>
<feature type="region of interest" description="Disordered" evidence="1">
    <location>
        <begin position="50"/>
        <end position="96"/>
    </location>
</feature>
<keyword evidence="2" id="KW-0812">Transmembrane</keyword>
<dbReference type="Proteomes" id="UP000285310">
    <property type="component" value="Unassembled WGS sequence"/>
</dbReference>
<evidence type="ECO:0000313" key="3">
    <source>
        <dbReference type="EMBL" id="ROO24770.1"/>
    </source>
</evidence>
<evidence type="ECO:0000313" key="4">
    <source>
        <dbReference type="Proteomes" id="UP000285310"/>
    </source>
</evidence>
<dbReference type="EMBL" id="AYKG01000058">
    <property type="protein sequence ID" value="ROO24770.1"/>
    <property type="molecule type" value="Genomic_DNA"/>
</dbReference>
<accession>A0A423PGP7</accession>
<comment type="caution">
    <text evidence="3">The sequence shown here is derived from an EMBL/GenBank/DDBJ whole genome shotgun (WGS) entry which is preliminary data.</text>
</comment>
<proteinExistence type="predicted"/>
<protein>
    <submittedName>
        <fullName evidence="3">Uncharacterized protein</fullName>
    </submittedName>
</protein>
<dbReference type="AlphaFoldDB" id="A0A423PGP7"/>
<dbReference type="RefSeq" id="WP_123659231.1">
    <property type="nucleotide sequence ID" value="NZ_AYKG01000058.1"/>
</dbReference>
<feature type="transmembrane region" description="Helical" evidence="2">
    <location>
        <begin position="20"/>
        <end position="48"/>
    </location>
</feature>
<keyword evidence="2" id="KW-0472">Membrane</keyword>
<evidence type="ECO:0000256" key="2">
    <source>
        <dbReference type="SAM" id="Phobius"/>
    </source>
</evidence>
<reference evidence="3 4" key="1">
    <citation type="submission" date="2013-10" db="EMBL/GenBank/DDBJ databases">
        <title>Salinisphaera japonica YTM-1 Genome Sequencing.</title>
        <authorList>
            <person name="Lai Q."/>
            <person name="Li C."/>
            <person name="Shao Z."/>
        </authorList>
    </citation>
    <scope>NUCLEOTIDE SEQUENCE [LARGE SCALE GENOMIC DNA]</scope>
    <source>
        <strain evidence="3 4">YTM-1</strain>
    </source>
</reference>
<name>A0A423PGP7_9GAMM</name>
<evidence type="ECO:0000256" key="1">
    <source>
        <dbReference type="SAM" id="MobiDB-lite"/>
    </source>
</evidence>
<keyword evidence="2" id="KW-1133">Transmembrane helix</keyword>
<organism evidence="3 4">
    <name type="scientific">Salinisphaera japonica YTM-1</name>
    <dbReference type="NCBI Taxonomy" id="1209778"/>
    <lineage>
        <taxon>Bacteria</taxon>
        <taxon>Pseudomonadati</taxon>
        <taxon>Pseudomonadota</taxon>
        <taxon>Gammaproteobacteria</taxon>
        <taxon>Salinisphaerales</taxon>
        <taxon>Salinisphaeraceae</taxon>
        <taxon>Salinisphaera</taxon>
    </lineage>
</organism>
<gene>
    <name evidence="3" type="ORF">SAJA_13905</name>
</gene>
<dbReference type="InParanoid" id="A0A423PGP7"/>